<evidence type="ECO:0000256" key="6">
    <source>
        <dbReference type="ARBA" id="ARBA00023102"/>
    </source>
</evidence>
<evidence type="ECO:0000256" key="9">
    <source>
        <dbReference type="ARBA" id="ARBA00049534"/>
    </source>
</evidence>
<evidence type="ECO:0000256" key="4">
    <source>
        <dbReference type="ARBA" id="ARBA00022801"/>
    </source>
</evidence>
<dbReference type="InterPro" id="IPR017926">
    <property type="entry name" value="GATASE"/>
</dbReference>
<dbReference type="InterPro" id="IPR029062">
    <property type="entry name" value="Class_I_gatase-like"/>
</dbReference>
<dbReference type="GO" id="GO:0004359">
    <property type="term" value="F:glutaminase activity"/>
    <property type="evidence" value="ECO:0007669"/>
    <property type="project" value="UniProtKB-EC"/>
</dbReference>
<comment type="caution">
    <text evidence="11">The sequence shown here is derived from an EMBL/GenBank/DDBJ whole genome shotgun (WGS) entry which is preliminary data.</text>
</comment>
<evidence type="ECO:0000256" key="2">
    <source>
        <dbReference type="ARBA" id="ARBA00011152"/>
    </source>
</evidence>
<gene>
    <name evidence="11" type="primary">hisH_51</name>
    <name evidence="11" type="ORF">SDC9_208605</name>
</gene>
<keyword evidence="7" id="KW-0456">Lyase</keyword>
<dbReference type="AlphaFoldDB" id="A0A645JCI9"/>
<dbReference type="GO" id="GO:0000107">
    <property type="term" value="F:imidazoleglycerol-phosphate synthase activity"/>
    <property type="evidence" value="ECO:0007669"/>
    <property type="project" value="RHEA"/>
</dbReference>
<dbReference type="EC" id="2.4.2.-" evidence="11"/>
<evidence type="ECO:0000256" key="8">
    <source>
        <dbReference type="ARBA" id="ARBA00047838"/>
    </source>
</evidence>
<reference evidence="11" key="1">
    <citation type="submission" date="2019-08" db="EMBL/GenBank/DDBJ databases">
        <authorList>
            <person name="Kucharzyk K."/>
            <person name="Murdoch R.W."/>
            <person name="Higgins S."/>
            <person name="Loffler F."/>
        </authorList>
    </citation>
    <scope>NUCLEOTIDE SEQUENCE</scope>
</reference>
<sequence length="85" mass="9169">MGWNSLEFQAESQLFAGLPANSYVYFVHSYHAVPTESGIITAVTDYGGNVTAAVGYGNVQAVQFHPEKSSSVGLKMLANFKELKP</sequence>
<dbReference type="GO" id="GO:0000105">
    <property type="term" value="P:L-histidine biosynthetic process"/>
    <property type="evidence" value="ECO:0007669"/>
    <property type="project" value="UniProtKB-UniPathway"/>
</dbReference>
<dbReference type="Pfam" id="PF00117">
    <property type="entry name" value="GATase"/>
    <property type="match status" value="1"/>
</dbReference>
<dbReference type="EMBL" id="VSSQ01136674">
    <property type="protein sequence ID" value="MPN60872.1"/>
    <property type="molecule type" value="Genomic_DNA"/>
</dbReference>
<dbReference type="PROSITE" id="PS51273">
    <property type="entry name" value="GATASE_TYPE_1"/>
    <property type="match status" value="1"/>
</dbReference>
<dbReference type="UniPathway" id="UPA00031">
    <property type="reaction ID" value="UER00010"/>
</dbReference>
<comment type="catalytic activity">
    <reaction evidence="8">
        <text>5-[(5-phospho-1-deoxy-D-ribulos-1-ylimino)methylamino]-1-(5-phospho-beta-D-ribosyl)imidazole-4-carboxamide + L-glutamine = D-erythro-1-(imidazol-4-yl)glycerol 3-phosphate + 5-amino-1-(5-phospho-beta-D-ribosyl)imidazole-4-carboxamide + L-glutamate + H(+)</text>
        <dbReference type="Rhea" id="RHEA:24793"/>
        <dbReference type="ChEBI" id="CHEBI:15378"/>
        <dbReference type="ChEBI" id="CHEBI:29985"/>
        <dbReference type="ChEBI" id="CHEBI:58278"/>
        <dbReference type="ChEBI" id="CHEBI:58359"/>
        <dbReference type="ChEBI" id="CHEBI:58475"/>
        <dbReference type="ChEBI" id="CHEBI:58525"/>
        <dbReference type="EC" id="4.3.2.10"/>
    </reaction>
</comment>
<comment type="subunit">
    <text evidence="2">Heterodimer of HisH and HisF.</text>
</comment>
<evidence type="ECO:0000256" key="5">
    <source>
        <dbReference type="ARBA" id="ARBA00022962"/>
    </source>
</evidence>
<organism evidence="11">
    <name type="scientific">bioreactor metagenome</name>
    <dbReference type="NCBI Taxonomy" id="1076179"/>
    <lineage>
        <taxon>unclassified sequences</taxon>
        <taxon>metagenomes</taxon>
        <taxon>ecological metagenomes</taxon>
    </lineage>
</organism>
<keyword evidence="5" id="KW-0315">Glutamine amidotransferase</keyword>
<evidence type="ECO:0000313" key="11">
    <source>
        <dbReference type="EMBL" id="MPN60872.1"/>
    </source>
</evidence>
<accession>A0A645JCI9</accession>
<evidence type="ECO:0000259" key="10">
    <source>
        <dbReference type="Pfam" id="PF00117"/>
    </source>
</evidence>
<comment type="catalytic activity">
    <reaction evidence="9">
        <text>L-glutamine + H2O = L-glutamate + NH4(+)</text>
        <dbReference type="Rhea" id="RHEA:15889"/>
        <dbReference type="ChEBI" id="CHEBI:15377"/>
        <dbReference type="ChEBI" id="CHEBI:28938"/>
        <dbReference type="ChEBI" id="CHEBI:29985"/>
        <dbReference type="ChEBI" id="CHEBI:58359"/>
        <dbReference type="EC" id="3.5.1.2"/>
    </reaction>
</comment>
<dbReference type="SUPFAM" id="SSF52317">
    <property type="entry name" value="Class I glutamine amidotransferase-like"/>
    <property type="match status" value="1"/>
</dbReference>
<dbReference type="PANTHER" id="PTHR42701">
    <property type="entry name" value="IMIDAZOLE GLYCEROL PHOSPHATE SYNTHASE SUBUNIT HISH"/>
    <property type="match status" value="1"/>
</dbReference>
<keyword evidence="3" id="KW-0028">Amino-acid biosynthesis</keyword>
<keyword evidence="11" id="KW-0328">Glycosyltransferase</keyword>
<evidence type="ECO:0000256" key="7">
    <source>
        <dbReference type="ARBA" id="ARBA00023239"/>
    </source>
</evidence>
<proteinExistence type="predicted"/>
<feature type="domain" description="Glutamine amidotransferase" evidence="10">
    <location>
        <begin position="2"/>
        <end position="80"/>
    </location>
</feature>
<dbReference type="Gene3D" id="3.40.50.880">
    <property type="match status" value="1"/>
</dbReference>
<dbReference type="PANTHER" id="PTHR42701:SF1">
    <property type="entry name" value="IMIDAZOLE GLYCEROL PHOSPHATE SYNTHASE SUBUNIT HISH"/>
    <property type="match status" value="1"/>
</dbReference>
<evidence type="ECO:0000256" key="1">
    <source>
        <dbReference type="ARBA" id="ARBA00005091"/>
    </source>
</evidence>
<dbReference type="GO" id="GO:0016829">
    <property type="term" value="F:lyase activity"/>
    <property type="evidence" value="ECO:0007669"/>
    <property type="project" value="UniProtKB-KW"/>
</dbReference>
<keyword evidence="4" id="KW-0378">Hydrolase</keyword>
<dbReference type="InterPro" id="IPR010139">
    <property type="entry name" value="Imidazole-glycPsynth_HisH"/>
</dbReference>
<comment type="pathway">
    <text evidence="1">Amino-acid biosynthesis; L-histidine biosynthesis; L-histidine from 5-phospho-alpha-D-ribose 1-diphosphate: step 5/9.</text>
</comment>
<name>A0A645JCI9_9ZZZZ</name>
<keyword evidence="6" id="KW-0368">Histidine biosynthesis</keyword>
<evidence type="ECO:0000256" key="3">
    <source>
        <dbReference type="ARBA" id="ARBA00022605"/>
    </source>
</evidence>
<keyword evidence="11" id="KW-0808">Transferase</keyword>
<protein>
    <submittedName>
        <fullName evidence="11">Imidazole glycerol phosphate synthase subunit HisH</fullName>
        <ecNumber evidence="11">2.4.2.-</ecNumber>
    </submittedName>
</protein>